<evidence type="ECO:0000313" key="3">
    <source>
        <dbReference type="Proteomes" id="UP001161247"/>
    </source>
</evidence>
<evidence type="ECO:0000256" key="1">
    <source>
        <dbReference type="SAM" id="MobiDB-lite"/>
    </source>
</evidence>
<name>A0AAV1D798_OLDCO</name>
<sequence length="96" mass="10352">MASASGVGADQQPIYNDNNPNDVLMETLTEAPRNGESDIMSLDFLGNEREEQQFPSSDPSGTLEESDHPIAPNRVETSRGPGTGGQVEITFEDNNN</sequence>
<protein>
    <submittedName>
        <fullName evidence="2">OLC1v1001984C1</fullName>
    </submittedName>
</protein>
<feature type="region of interest" description="Disordered" evidence="1">
    <location>
        <begin position="1"/>
        <end position="96"/>
    </location>
</feature>
<dbReference type="AlphaFoldDB" id="A0AAV1D798"/>
<accession>A0AAV1D798</accession>
<keyword evidence="3" id="KW-1185">Reference proteome</keyword>
<dbReference type="EMBL" id="OX459121">
    <property type="protein sequence ID" value="CAI9103493.1"/>
    <property type="molecule type" value="Genomic_DNA"/>
</dbReference>
<reference evidence="2" key="1">
    <citation type="submission" date="2023-03" db="EMBL/GenBank/DDBJ databases">
        <authorList>
            <person name="Julca I."/>
        </authorList>
    </citation>
    <scope>NUCLEOTIDE SEQUENCE</scope>
</reference>
<evidence type="ECO:0000313" key="2">
    <source>
        <dbReference type="EMBL" id="CAI9103493.1"/>
    </source>
</evidence>
<dbReference type="Proteomes" id="UP001161247">
    <property type="component" value="Chromosome 4"/>
</dbReference>
<organism evidence="2 3">
    <name type="scientific">Oldenlandia corymbosa var. corymbosa</name>
    <dbReference type="NCBI Taxonomy" id="529605"/>
    <lineage>
        <taxon>Eukaryota</taxon>
        <taxon>Viridiplantae</taxon>
        <taxon>Streptophyta</taxon>
        <taxon>Embryophyta</taxon>
        <taxon>Tracheophyta</taxon>
        <taxon>Spermatophyta</taxon>
        <taxon>Magnoliopsida</taxon>
        <taxon>eudicotyledons</taxon>
        <taxon>Gunneridae</taxon>
        <taxon>Pentapetalae</taxon>
        <taxon>asterids</taxon>
        <taxon>lamiids</taxon>
        <taxon>Gentianales</taxon>
        <taxon>Rubiaceae</taxon>
        <taxon>Rubioideae</taxon>
        <taxon>Spermacoceae</taxon>
        <taxon>Hedyotis-Oldenlandia complex</taxon>
        <taxon>Oldenlandia</taxon>
    </lineage>
</organism>
<proteinExistence type="predicted"/>
<gene>
    <name evidence="2" type="ORF">OLC1_LOCUS12644</name>
</gene>